<feature type="non-terminal residue" evidence="1">
    <location>
        <position position="67"/>
    </location>
</feature>
<dbReference type="Proteomes" id="UP000789525">
    <property type="component" value="Unassembled WGS sequence"/>
</dbReference>
<feature type="non-terminal residue" evidence="1">
    <location>
        <position position="1"/>
    </location>
</feature>
<evidence type="ECO:0000313" key="1">
    <source>
        <dbReference type="EMBL" id="CAG8695162.1"/>
    </source>
</evidence>
<organism evidence="1 2">
    <name type="scientific">Acaulospora colombiana</name>
    <dbReference type="NCBI Taxonomy" id="27376"/>
    <lineage>
        <taxon>Eukaryota</taxon>
        <taxon>Fungi</taxon>
        <taxon>Fungi incertae sedis</taxon>
        <taxon>Mucoromycota</taxon>
        <taxon>Glomeromycotina</taxon>
        <taxon>Glomeromycetes</taxon>
        <taxon>Diversisporales</taxon>
        <taxon>Acaulosporaceae</taxon>
        <taxon>Acaulospora</taxon>
    </lineage>
</organism>
<reference evidence="1" key="1">
    <citation type="submission" date="2021-06" db="EMBL/GenBank/DDBJ databases">
        <authorList>
            <person name="Kallberg Y."/>
            <person name="Tangrot J."/>
            <person name="Rosling A."/>
        </authorList>
    </citation>
    <scope>NUCLEOTIDE SEQUENCE</scope>
    <source>
        <strain evidence="1">CL356</strain>
    </source>
</reference>
<name>A0ACA9PC90_9GLOM</name>
<comment type="caution">
    <text evidence="1">The sequence shown here is derived from an EMBL/GenBank/DDBJ whole genome shotgun (WGS) entry which is preliminary data.</text>
</comment>
<sequence length="67" mass="6911">IFKAMSGEFTGSGHWYSCPNGHPYTIGECGMAMQSSRCPGCGASIGGANHSFIAGNPIPRASEMISS</sequence>
<keyword evidence="2" id="KW-1185">Reference proteome</keyword>
<evidence type="ECO:0000313" key="2">
    <source>
        <dbReference type="Proteomes" id="UP000789525"/>
    </source>
</evidence>
<protein>
    <submittedName>
        <fullName evidence="1">16339_t:CDS:1</fullName>
    </submittedName>
</protein>
<accession>A0ACA9PC90</accession>
<dbReference type="EMBL" id="CAJVPT010030683">
    <property type="protein sequence ID" value="CAG8695162.1"/>
    <property type="molecule type" value="Genomic_DNA"/>
</dbReference>
<gene>
    <name evidence="1" type="ORF">ACOLOM_LOCUS9997</name>
</gene>
<proteinExistence type="predicted"/>